<dbReference type="Proteomes" id="UP000054937">
    <property type="component" value="Unassembled WGS sequence"/>
</dbReference>
<feature type="compositionally biased region" description="Basic residues" evidence="2">
    <location>
        <begin position="390"/>
        <end position="405"/>
    </location>
</feature>
<gene>
    <name evidence="3" type="ORF">PPERSA_03865</name>
</gene>
<keyword evidence="4" id="KW-1185">Reference proteome</keyword>
<dbReference type="InParanoid" id="A0A0V0Q986"/>
<evidence type="ECO:0000313" key="4">
    <source>
        <dbReference type="Proteomes" id="UP000054937"/>
    </source>
</evidence>
<protein>
    <submittedName>
        <fullName evidence="3">Uncharacterized protein</fullName>
    </submittedName>
</protein>
<keyword evidence="1" id="KW-0175">Coiled coil</keyword>
<reference evidence="3 4" key="1">
    <citation type="journal article" date="2015" name="Sci. Rep.">
        <title>Genome of the facultative scuticociliatosis pathogen Pseudocohnilembus persalinus provides insight into its virulence through horizontal gene transfer.</title>
        <authorList>
            <person name="Xiong J."/>
            <person name="Wang G."/>
            <person name="Cheng J."/>
            <person name="Tian M."/>
            <person name="Pan X."/>
            <person name="Warren A."/>
            <person name="Jiang C."/>
            <person name="Yuan D."/>
            <person name="Miao W."/>
        </authorList>
    </citation>
    <scope>NUCLEOTIDE SEQUENCE [LARGE SCALE GENOMIC DNA]</scope>
    <source>
        <strain evidence="3">36N120E</strain>
    </source>
</reference>
<evidence type="ECO:0000256" key="1">
    <source>
        <dbReference type="SAM" id="Coils"/>
    </source>
</evidence>
<feature type="compositionally biased region" description="Basic and acidic residues" evidence="2">
    <location>
        <begin position="374"/>
        <end position="383"/>
    </location>
</feature>
<feature type="region of interest" description="Disordered" evidence="2">
    <location>
        <begin position="374"/>
        <end position="406"/>
    </location>
</feature>
<dbReference type="AlphaFoldDB" id="A0A0V0Q986"/>
<feature type="coiled-coil region" evidence="1">
    <location>
        <begin position="445"/>
        <end position="487"/>
    </location>
</feature>
<accession>A0A0V0Q986</accession>
<evidence type="ECO:0000313" key="3">
    <source>
        <dbReference type="EMBL" id="KRW98730.1"/>
    </source>
</evidence>
<comment type="caution">
    <text evidence="3">The sequence shown here is derived from an EMBL/GenBank/DDBJ whole genome shotgun (WGS) entry which is preliminary data.</text>
</comment>
<name>A0A0V0Q986_PSEPJ</name>
<evidence type="ECO:0000256" key="2">
    <source>
        <dbReference type="SAM" id="MobiDB-lite"/>
    </source>
</evidence>
<sequence length="552" mass="65300">MSQKEQKSDLQSLVKDYFNQKILHKNEENWEEYFLNQNKEDIKVAIVQQKENDDIFEDENNINNEDIEVSDCNGIQYKIYLQNEQNGKKVLQQKTLVIHPLSLYYDLVEESHKISLILEGKITLKEDEEEYLSLVLYIENNPQFKNLENQQFKDQLVRIKKQQIRDTPQKYGVSQKNQEQQSNQKRKIDFSMVEINEVQQETSKTVMDFEDLNYQMMATIKKSTEKTGFGLQFGGKQSQNQENQQFQNQNLNLNQGQNRKGSFQLKNFIKSPFKQGENNQQEGKKSLYKENFQIEGKVTPLPKKSEDKNQNMKNQGLNLVQQQQIQANQDQFQNDYFKKNSGGGNDYYEHLLVSQAAAIFKARNKQKFVQKNYEQNKENKENLNENNNNKKGKKTQKKQKNVKKSILKEPQVQKKVKIEEGLKTPLKNKKNQFINQNQNQEGFDLEILAENSQEEQEQNQQQLQLINEEEEMEKKLKQEKIQKKLQRLSQHISKSEYLIYIMGKFPYNTSNDYDKKISNKIKKAFFPDSEKKNGLKKSYPKNVVKTLQQLYQ</sequence>
<dbReference type="EMBL" id="LDAU01000231">
    <property type="protein sequence ID" value="KRW98730.1"/>
    <property type="molecule type" value="Genomic_DNA"/>
</dbReference>
<proteinExistence type="predicted"/>
<organism evidence="3 4">
    <name type="scientific">Pseudocohnilembus persalinus</name>
    <name type="common">Ciliate</name>
    <dbReference type="NCBI Taxonomy" id="266149"/>
    <lineage>
        <taxon>Eukaryota</taxon>
        <taxon>Sar</taxon>
        <taxon>Alveolata</taxon>
        <taxon>Ciliophora</taxon>
        <taxon>Intramacronucleata</taxon>
        <taxon>Oligohymenophorea</taxon>
        <taxon>Scuticociliatia</taxon>
        <taxon>Philasterida</taxon>
        <taxon>Pseudocohnilembidae</taxon>
        <taxon>Pseudocohnilembus</taxon>
    </lineage>
</organism>